<dbReference type="EMBL" id="BPPX01000001">
    <property type="protein sequence ID" value="GJC77651.1"/>
    <property type="molecule type" value="Genomic_DNA"/>
</dbReference>
<gene>
    <name evidence="1" type="ORF">ColLi_00489</name>
</gene>
<comment type="caution">
    <text evidence="1">The sequence shown here is derived from an EMBL/GenBank/DDBJ whole genome shotgun (WGS) entry which is preliminary data.</text>
</comment>
<evidence type="ECO:0000313" key="2">
    <source>
        <dbReference type="Proteomes" id="UP001055172"/>
    </source>
</evidence>
<name>A0AA37LMC1_9PEZI</name>
<protein>
    <submittedName>
        <fullName evidence="1">Uncharacterized protein</fullName>
    </submittedName>
</protein>
<sequence>MAKSLETGATETLQEGLGEAAHQAHMGQVYAVFVDTDPEGAVHNWRARLFSPATRFTPERMPAV</sequence>
<proteinExistence type="predicted"/>
<organism evidence="1 2">
    <name type="scientific">Colletotrichum liriopes</name>
    <dbReference type="NCBI Taxonomy" id="708192"/>
    <lineage>
        <taxon>Eukaryota</taxon>
        <taxon>Fungi</taxon>
        <taxon>Dikarya</taxon>
        <taxon>Ascomycota</taxon>
        <taxon>Pezizomycotina</taxon>
        <taxon>Sordariomycetes</taxon>
        <taxon>Hypocreomycetidae</taxon>
        <taxon>Glomerellales</taxon>
        <taxon>Glomerellaceae</taxon>
        <taxon>Colletotrichum</taxon>
        <taxon>Colletotrichum spaethianum species complex</taxon>
    </lineage>
</organism>
<accession>A0AA37LMC1</accession>
<dbReference type="AlphaFoldDB" id="A0AA37LMC1"/>
<reference evidence="1 2" key="1">
    <citation type="submission" date="2021-07" db="EMBL/GenBank/DDBJ databases">
        <title>Genome data of Colletotrichum spaethianum.</title>
        <authorList>
            <person name="Utami Y.D."/>
            <person name="Hiruma K."/>
        </authorList>
    </citation>
    <scope>NUCLEOTIDE SEQUENCE [LARGE SCALE GENOMIC DNA]</scope>
    <source>
        <strain evidence="1 2">MAFF 242679</strain>
    </source>
</reference>
<dbReference type="Proteomes" id="UP001055172">
    <property type="component" value="Unassembled WGS sequence"/>
</dbReference>
<evidence type="ECO:0000313" key="1">
    <source>
        <dbReference type="EMBL" id="GJC77651.1"/>
    </source>
</evidence>
<keyword evidence="2" id="KW-1185">Reference proteome</keyword>